<feature type="signal peptide" evidence="3">
    <location>
        <begin position="1"/>
        <end position="25"/>
    </location>
</feature>
<name>A0A091B842_9GAMM</name>
<dbReference type="PANTHER" id="PTHR30469:SF38">
    <property type="entry name" value="HLYD FAMILY SECRETION PROTEIN"/>
    <property type="match status" value="1"/>
</dbReference>
<dbReference type="SUPFAM" id="SSF111369">
    <property type="entry name" value="HlyD-like secretion proteins"/>
    <property type="match status" value="1"/>
</dbReference>
<evidence type="ECO:0008006" key="9">
    <source>
        <dbReference type="Google" id="ProtNLM"/>
    </source>
</evidence>
<dbReference type="Gene3D" id="1.10.287.470">
    <property type="entry name" value="Helix hairpin bin"/>
    <property type="match status" value="1"/>
</dbReference>
<dbReference type="AlphaFoldDB" id="A0A091B842"/>
<dbReference type="InterPro" id="IPR006143">
    <property type="entry name" value="RND_pump_MFP"/>
</dbReference>
<evidence type="ECO:0000259" key="4">
    <source>
        <dbReference type="Pfam" id="PF25917"/>
    </source>
</evidence>
<dbReference type="PROSITE" id="PS51257">
    <property type="entry name" value="PROKAR_LIPOPROTEIN"/>
    <property type="match status" value="1"/>
</dbReference>
<dbReference type="Gene3D" id="2.40.30.170">
    <property type="match status" value="1"/>
</dbReference>
<evidence type="ECO:0000256" key="2">
    <source>
        <dbReference type="SAM" id="MobiDB-lite"/>
    </source>
</evidence>
<evidence type="ECO:0000256" key="1">
    <source>
        <dbReference type="ARBA" id="ARBA00009477"/>
    </source>
</evidence>
<reference evidence="7 8" key="1">
    <citation type="submission" date="2013-09" db="EMBL/GenBank/DDBJ databases">
        <title>Genome sequencing of Arenimonas metalli.</title>
        <authorList>
            <person name="Chen F."/>
            <person name="Wang G."/>
        </authorList>
    </citation>
    <scope>NUCLEOTIDE SEQUENCE [LARGE SCALE GENOMIC DNA]</scope>
    <source>
        <strain evidence="7 8">CF5-1</strain>
    </source>
</reference>
<dbReference type="GO" id="GO:1990281">
    <property type="term" value="C:efflux pump complex"/>
    <property type="evidence" value="ECO:0007669"/>
    <property type="project" value="TreeGrafter"/>
</dbReference>
<organism evidence="7 8">
    <name type="scientific">Arenimonas metalli CF5-1</name>
    <dbReference type="NCBI Taxonomy" id="1384056"/>
    <lineage>
        <taxon>Bacteria</taxon>
        <taxon>Pseudomonadati</taxon>
        <taxon>Pseudomonadota</taxon>
        <taxon>Gammaproteobacteria</taxon>
        <taxon>Lysobacterales</taxon>
        <taxon>Lysobacteraceae</taxon>
        <taxon>Arenimonas</taxon>
    </lineage>
</organism>
<proteinExistence type="inferred from homology"/>
<comment type="caution">
    <text evidence="7">The sequence shown here is derived from an EMBL/GenBank/DDBJ whole genome shotgun (WGS) entry which is preliminary data.</text>
</comment>
<evidence type="ECO:0000259" key="6">
    <source>
        <dbReference type="Pfam" id="PF25989"/>
    </source>
</evidence>
<feature type="region of interest" description="Disordered" evidence="2">
    <location>
        <begin position="29"/>
        <end position="52"/>
    </location>
</feature>
<dbReference type="NCBIfam" id="TIGR01730">
    <property type="entry name" value="RND_mfp"/>
    <property type="match status" value="1"/>
</dbReference>
<dbReference type="OrthoDB" id="9806939at2"/>
<evidence type="ECO:0000259" key="5">
    <source>
        <dbReference type="Pfam" id="PF25954"/>
    </source>
</evidence>
<feature type="domain" description="CusB-like beta-barrel" evidence="5">
    <location>
        <begin position="219"/>
        <end position="287"/>
    </location>
</feature>
<keyword evidence="3" id="KW-0732">Signal</keyword>
<dbReference type="Proteomes" id="UP000029393">
    <property type="component" value="Unassembled WGS sequence"/>
</dbReference>
<evidence type="ECO:0000313" key="7">
    <source>
        <dbReference type="EMBL" id="KFN46974.1"/>
    </source>
</evidence>
<protein>
    <recommendedName>
        <fullName evidence="9">RND efflux pump membrane fusion protein barrel-sandwich domain-containing protein</fullName>
    </recommendedName>
</protein>
<dbReference type="Pfam" id="PF25954">
    <property type="entry name" value="Beta-barrel_RND_2"/>
    <property type="match status" value="1"/>
</dbReference>
<feature type="chain" id="PRO_5001869556" description="RND efflux pump membrane fusion protein barrel-sandwich domain-containing protein" evidence="3">
    <location>
        <begin position="26"/>
        <end position="383"/>
    </location>
</feature>
<dbReference type="PANTHER" id="PTHR30469">
    <property type="entry name" value="MULTIDRUG RESISTANCE PROTEIN MDTA"/>
    <property type="match status" value="1"/>
</dbReference>
<dbReference type="PATRIC" id="fig|1384056.3.peg.902"/>
<accession>A0A091B842</accession>
<sequence length="383" mass="40432">MKTLRTFPLARTTAVLALAITLALAGCGGGQPPEGQAAETAATGPDGKPVEKKAPAVPVEVARVTKQVISASYSGTASLEAPAEAQVVAKSSGVVLQVLVEEGDQVRAGQVLARIDPDRARLEMERSRATVRKLENNFRRAQELLASKLVSAESVEQIRFDLESAKASYDLAQLELSHTNIVAPISGVVAQRMVKVGNLVALNAPAFRVVDISQLEGVLNVPERELATLRPGMPLRMVVDAVPGQVFEGKVDRISPVVDSGSGTFRVVCAFEGGGTLRPGMFGRIEVVYDERVDALTMPRVALLEDEGEPAVFVVRESKAVRVPVELGYVNGEVAEVRSGLVEGDDVVTAGKVAIRDGSEVEIINPASPEASTETAVAQVAVE</sequence>
<dbReference type="Gene3D" id="2.40.50.100">
    <property type="match status" value="1"/>
</dbReference>
<dbReference type="GO" id="GO:0015562">
    <property type="term" value="F:efflux transmembrane transporter activity"/>
    <property type="evidence" value="ECO:0007669"/>
    <property type="project" value="TreeGrafter"/>
</dbReference>
<dbReference type="InterPro" id="IPR058637">
    <property type="entry name" value="YknX-like_C"/>
</dbReference>
<gene>
    <name evidence="7" type="ORF">N787_01365</name>
</gene>
<dbReference type="InterPro" id="IPR058792">
    <property type="entry name" value="Beta-barrel_RND_2"/>
</dbReference>
<dbReference type="STRING" id="1384056.N787_01365"/>
<dbReference type="FunFam" id="2.40.30.170:FF:000010">
    <property type="entry name" value="Efflux RND transporter periplasmic adaptor subunit"/>
    <property type="match status" value="1"/>
</dbReference>
<evidence type="ECO:0000313" key="8">
    <source>
        <dbReference type="Proteomes" id="UP000029393"/>
    </source>
</evidence>
<dbReference type="InterPro" id="IPR058625">
    <property type="entry name" value="MdtA-like_BSH"/>
</dbReference>
<dbReference type="Gene3D" id="2.40.420.20">
    <property type="match status" value="1"/>
</dbReference>
<dbReference type="Pfam" id="PF25989">
    <property type="entry name" value="YknX_C"/>
    <property type="match status" value="1"/>
</dbReference>
<dbReference type="eggNOG" id="COG0845">
    <property type="taxonomic scope" value="Bacteria"/>
</dbReference>
<comment type="similarity">
    <text evidence="1">Belongs to the membrane fusion protein (MFP) (TC 8.A.1) family.</text>
</comment>
<feature type="domain" description="Multidrug resistance protein MdtA-like barrel-sandwich hybrid" evidence="4">
    <location>
        <begin position="85"/>
        <end position="210"/>
    </location>
</feature>
<dbReference type="RefSeq" id="WP_034211066.1">
    <property type="nucleotide sequence ID" value="NZ_AVCK01000012.1"/>
</dbReference>
<evidence type="ECO:0000256" key="3">
    <source>
        <dbReference type="SAM" id="SignalP"/>
    </source>
</evidence>
<dbReference type="Pfam" id="PF25917">
    <property type="entry name" value="BSH_RND"/>
    <property type="match status" value="1"/>
</dbReference>
<dbReference type="EMBL" id="AVCK01000012">
    <property type="protein sequence ID" value="KFN46974.1"/>
    <property type="molecule type" value="Genomic_DNA"/>
</dbReference>
<keyword evidence="8" id="KW-1185">Reference proteome</keyword>
<feature type="domain" description="YknX-like C-terminal permuted SH3-like" evidence="6">
    <location>
        <begin position="295"/>
        <end position="363"/>
    </location>
</feature>